<comment type="caution">
    <text evidence="1">The sequence shown here is derived from an EMBL/GenBank/DDBJ whole genome shotgun (WGS) entry which is preliminary data.</text>
</comment>
<organism evidence="1 2">
    <name type="scientific">Streptomyces rectiviolaceus</name>
    <dbReference type="NCBI Taxonomy" id="332591"/>
    <lineage>
        <taxon>Bacteria</taxon>
        <taxon>Bacillati</taxon>
        <taxon>Actinomycetota</taxon>
        <taxon>Actinomycetes</taxon>
        <taxon>Kitasatosporales</taxon>
        <taxon>Streptomycetaceae</taxon>
        <taxon>Streptomyces</taxon>
    </lineage>
</organism>
<keyword evidence="2" id="KW-1185">Reference proteome</keyword>
<protein>
    <submittedName>
        <fullName evidence="1">Uncharacterized protein</fullName>
    </submittedName>
</protein>
<dbReference type="Proteomes" id="UP001501637">
    <property type="component" value="Unassembled WGS sequence"/>
</dbReference>
<evidence type="ECO:0000313" key="1">
    <source>
        <dbReference type="EMBL" id="GAA3145986.1"/>
    </source>
</evidence>
<proteinExistence type="predicted"/>
<sequence length="195" mass="20662">MGGAWGRCPDGDAGGLTAGQLSVAAALLGVMSTAEHLAAIDALRSRDFPVERGRSPSGVGGPGYHIAELLTSGDFWEDDGTEWEATSDQYDAERDGLTVLLAERWGAPQMFSLASVFERAQGDGFADADGNGDDGAGEDVDAGEDIPEPWDSLSCSVPDLHLWRVDGRWIALGVSQWDKESPFQLLAVVTEIDPP</sequence>
<dbReference type="EMBL" id="BAAAUG010000188">
    <property type="protein sequence ID" value="GAA3145986.1"/>
    <property type="molecule type" value="Genomic_DNA"/>
</dbReference>
<evidence type="ECO:0000313" key="2">
    <source>
        <dbReference type="Proteomes" id="UP001501637"/>
    </source>
</evidence>
<accession>A0ABP6NET2</accession>
<reference evidence="2" key="1">
    <citation type="journal article" date="2019" name="Int. J. Syst. Evol. Microbiol.">
        <title>The Global Catalogue of Microorganisms (GCM) 10K type strain sequencing project: providing services to taxonomists for standard genome sequencing and annotation.</title>
        <authorList>
            <consortium name="The Broad Institute Genomics Platform"/>
            <consortium name="The Broad Institute Genome Sequencing Center for Infectious Disease"/>
            <person name="Wu L."/>
            <person name="Ma J."/>
        </authorList>
    </citation>
    <scope>NUCLEOTIDE SEQUENCE [LARGE SCALE GENOMIC DNA]</scope>
    <source>
        <strain evidence="2">JCM 9092</strain>
    </source>
</reference>
<gene>
    <name evidence="1" type="ORF">GCM10010449_76420</name>
</gene>
<name>A0ABP6NET2_9ACTN</name>